<protein>
    <submittedName>
        <fullName evidence="9">HAMP domain-containing protein</fullName>
    </submittedName>
</protein>
<dbReference type="OrthoDB" id="5441488at2"/>
<reference evidence="9 10" key="1">
    <citation type="submission" date="2018-07" db="EMBL/GenBank/DDBJ databases">
        <title>Exploring interactions and the metabolic potential of the ultra-small soil bacteria Hylemonella gracilis.</title>
        <authorList>
            <person name="Tyc O."/>
            <person name="Kulkarni P."/>
            <person name="Gawehns F."/>
            <person name="Hundscheid M."/>
            <person name="Zweers H."/>
            <person name="Garbeva P."/>
        </authorList>
    </citation>
    <scope>NUCLEOTIDE SEQUENCE [LARGE SCALE GENOMIC DNA]</scope>
    <source>
        <strain evidence="9 10">NS1</strain>
    </source>
</reference>
<organism evidence="9 10">
    <name type="scientific">Hylemonella gracilis</name>
    <dbReference type="NCBI Taxonomy" id="80880"/>
    <lineage>
        <taxon>Bacteria</taxon>
        <taxon>Pseudomonadati</taxon>
        <taxon>Pseudomonadota</taxon>
        <taxon>Betaproteobacteria</taxon>
        <taxon>Burkholderiales</taxon>
        <taxon>Comamonadaceae</taxon>
        <taxon>Hylemonella</taxon>
    </lineage>
</organism>
<dbReference type="Pfam" id="PF00672">
    <property type="entry name" value="HAMP"/>
    <property type="match status" value="1"/>
</dbReference>
<dbReference type="AlphaFoldDB" id="A0A4P6UQ64"/>
<evidence type="ECO:0000256" key="4">
    <source>
        <dbReference type="PROSITE-ProRule" id="PRU00284"/>
    </source>
</evidence>
<dbReference type="GO" id="GO:0005886">
    <property type="term" value="C:plasma membrane"/>
    <property type="evidence" value="ECO:0007669"/>
    <property type="project" value="TreeGrafter"/>
</dbReference>
<dbReference type="PROSITE" id="PS50885">
    <property type="entry name" value="HAMP"/>
    <property type="match status" value="1"/>
</dbReference>
<comment type="subcellular location">
    <subcellularLocation>
        <location evidence="1">Membrane</location>
    </subcellularLocation>
</comment>
<dbReference type="GO" id="GO:0006935">
    <property type="term" value="P:chemotaxis"/>
    <property type="evidence" value="ECO:0007669"/>
    <property type="project" value="InterPro"/>
</dbReference>
<evidence type="ECO:0000256" key="1">
    <source>
        <dbReference type="ARBA" id="ARBA00004370"/>
    </source>
</evidence>
<dbReference type="KEGG" id="hgr:DW355_14960"/>
<dbReference type="SMART" id="SM00304">
    <property type="entry name" value="HAMP"/>
    <property type="match status" value="1"/>
</dbReference>
<evidence type="ECO:0000256" key="5">
    <source>
        <dbReference type="SAM" id="MobiDB-lite"/>
    </source>
</evidence>
<dbReference type="InterPro" id="IPR051310">
    <property type="entry name" value="MCP_chemotaxis"/>
</dbReference>
<dbReference type="SMART" id="SM00283">
    <property type="entry name" value="MA"/>
    <property type="match status" value="1"/>
</dbReference>
<dbReference type="CDD" id="cd19411">
    <property type="entry name" value="MCP2201-like_sensor"/>
    <property type="match status" value="1"/>
</dbReference>
<dbReference type="CDD" id="cd06225">
    <property type="entry name" value="HAMP"/>
    <property type="match status" value="1"/>
</dbReference>
<keyword evidence="4" id="KW-0807">Transducer</keyword>
<dbReference type="FunFam" id="1.10.287.950:FF:000001">
    <property type="entry name" value="Methyl-accepting chemotaxis sensory transducer"/>
    <property type="match status" value="1"/>
</dbReference>
<dbReference type="PRINTS" id="PR00260">
    <property type="entry name" value="CHEMTRNSDUCR"/>
</dbReference>
<dbReference type="InterPro" id="IPR047347">
    <property type="entry name" value="YvaQ-like_sensor"/>
</dbReference>
<dbReference type="GO" id="GO:0007165">
    <property type="term" value="P:signal transduction"/>
    <property type="evidence" value="ECO:0007669"/>
    <property type="project" value="UniProtKB-KW"/>
</dbReference>
<dbReference type="EMBL" id="CP031395">
    <property type="protein sequence ID" value="QBK05851.1"/>
    <property type="molecule type" value="Genomic_DNA"/>
</dbReference>
<keyword evidence="6" id="KW-1133">Transmembrane helix</keyword>
<keyword evidence="6" id="KW-0472">Membrane</keyword>
<dbReference type="Pfam" id="PF12729">
    <property type="entry name" value="4HB_MCP_1"/>
    <property type="match status" value="1"/>
</dbReference>
<dbReference type="GO" id="GO:0004888">
    <property type="term" value="F:transmembrane signaling receptor activity"/>
    <property type="evidence" value="ECO:0007669"/>
    <property type="project" value="InterPro"/>
</dbReference>
<sequence>MKNHRIGTRLAAGFGLLIVFALIMLVSGIHQLRHTADATRQMMQEPLQKERLVTDWYAGISASVQRATAIARSSDNALTELFAAANAASSKEISERQAQFAKLISNPQEQALFDKVTEYRQAYIKARDAIITAKTAGQLDQAQRLFEQTFLPASRDYLGGLQSLRDHQRTSIDRVGADIDGSAAQGYALLGGIGLAIAVAGALIAWSLTRSIVQPLTQAVQAARAVADGDLTRELRTDGRDEAAQLLHALRDMTERLRGIVGDVLQGSQAITSSATQIAAGNLDLSGRTEEQARSLQQTAASMEEITATVRHNADNARQTNQLAQETATQAARSGHVADEVVATMSSIHDASRRIVDIIAVIDGIAFQTNILALNAAVEAARAGEQGRGFAVVASEVRSLAQRSAEAAKEIKGLIGDTVNRVDAGTQLVEQAGASIREVVTSVQRVRDIVAEISAATHEQTAGLELVNQAMSQMDLVTQQNTALVEESTAATQSLESQAHQLARTVSVFQVGSSQPAALAAPSRRPATPLRGIPGPAVA</sequence>
<name>A0A4P6UQ64_9BURK</name>
<dbReference type="Gene3D" id="1.10.287.950">
    <property type="entry name" value="Methyl-accepting chemotaxis protein"/>
    <property type="match status" value="1"/>
</dbReference>
<dbReference type="RefSeq" id="WP_131281252.1">
    <property type="nucleotide sequence ID" value="NZ_CP031395.1"/>
</dbReference>
<feature type="region of interest" description="Disordered" evidence="5">
    <location>
        <begin position="515"/>
        <end position="539"/>
    </location>
</feature>
<dbReference type="PROSITE" id="PS50111">
    <property type="entry name" value="CHEMOTAXIS_TRANSDUC_2"/>
    <property type="match status" value="1"/>
</dbReference>
<feature type="compositionally biased region" description="Low complexity" evidence="5">
    <location>
        <begin position="515"/>
        <end position="531"/>
    </location>
</feature>
<dbReference type="InterPro" id="IPR004090">
    <property type="entry name" value="Chemotax_Me-accpt_rcpt"/>
</dbReference>
<gene>
    <name evidence="9" type="ORF">DW355_14960</name>
</gene>
<dbReference type="PANTHER" id="PTHR43531">
    <property type="entry name" value="PROTEIN ICFG"/>
    <property type="match status" value="1"/>
</dbReference>
<dbReference type="Pfam" id="PF00015">
    <property type="entry name" value="MCPsignal"/>
    <property type="match status" value="1"/>
</dbReference>
<comment type="similarity">
    <text evidence="3">Belongs to the methyl-accepting chemotaxis (MCP) protein family.</text>
</comment>
<evidence type="ECO:0000313" key="10">
    <source>
        <dbReference type="Proteomes" id="UP000292939"/>
    </source>
</evidence>
<evidence type="ECO:0000256" key="3">
    <source>
        <dbReference type="ARBA" id="ARBA00029447"/>
    </source>
</evidence>
<dbReference type="InterPro" id="IPR024478">
    <property type="entry name" value="HlyB_4HB_MCP"/>
</dbReference>
<dbReference type="PANTHER" id="PTHR43531:SF14">
    <property type="entry name" value="METHYL-ACCEPTING CHEMOTAXIS PROTEIN I-RELATED"/>
    <property type="match status" value="1"/>
</dbReference>
<keyword evidence="2" id="KW-0488">Methylation</keyword>
<feature type="domain" description="HAMP" evidence="8">
    <location>
        <begin position="210"/>
        <end position="262"/>
    </location>
</feature>
<keyword evidence="6" id="KW-0812">Transmembrane</keyword>
<proteinExistence type="inferred from homology"/>
<dbReference type="SUPFAM" id="SSF58104">
    <property type="entry name" value="Methyl-accepting chemotaxis protein (MCP) signaling domain"/>
    <property type="match status" value="1"/>
</dbReference>
<dbReference type="CDD" id="cd11386">
    <property type="entry name" value="MCP_signal"/>
    <property type="match status" value="1"/>
</dbReference>
<evidence type="ECO:0000256" key="6">
    <source>
        <dbReference type="SAM" id="Phobius"/>
    </source>
</evidence>
<evidence type="ECO:0000259" key="8">
    <source>
        <dbReference type="PROSITE" id="PS50885"/>
    </source>
</evidence>
<feature type="transmembrane region" description="Helical" evidence="6">
    <location>
        <begin position="187"/>
        <end position="208"/>
    </location>
</feature>
<accession>A0A4P6UQ64</accession>
<dbReference type="InterPro" id="IPR003660">
    <property type="entry name" value="HAMP_dom"/>
</dbReference>
<evidence type="ECO:0000259" key="7">
    <source>
        <dbReference type="PROSITE" id="PS50111"/>
    </source>
</evidence>
<dbReference type="Proteomes" id="UP000292939">
    <property type="component" value="Chromosome"/>
</dbReference>
<feature type="domain" description="Methyl-accepting transducer" evidence="7">
    <location>
        <begin position="267"/>
        <end position="496"/>
    </location>
</feature>
<dbReference type="InterPro" id="IPR004089">
    <property type="entry name" value="MCPsignal_dom"/>
</dbReference>
<evidence type="ECO:0000313" key="9">
    <source>
        <dbReference type="EMBL" id="QBK05851.1"/>
    </source>
</evidence>
<evidence type="ECO:0000256" key="2">
    <source>
        <dbReference type="ARBA" id="ARBA00022481"/>
    </source>
</evidence>